<dbReference type="InterPro" id="IPR014048">
    <property type="entry name" value="MethylDNA_cys_MeTrfase_DNA-bd"/>
</dbReference>
<dbReference type="InterPro" id="IPR036217">
    <property type="entry name" value="MethylDNA_cys_MeTrfase_DNAb"/>
</dbReference>
<dbReference type="OrthoDB" id="1907495at2759"/>
<dbReference type="CDD" id="cd06445">
    <property type="entry name" value="ATase"/>
    <property type="match status" value="1"/>
</dbReference>
<comment type="caution">
    <text evidence="6">The sequence shown here is derived from an EMBL/GenBank/DDBJ whole genome shotgun (WGS) entry which is preliminary data.</text>
</comment>
<dbReference type="Pfam" id="PF01035">
    <property type="entry name" value="DNA_binding_1"/>
    <property type="match status" value="1"/>
</dbReference>
<keyword evidence="7" id="KW-1185">Reference proteome</keyword>
<keyword evidence="4" id="KW-0227">DNA damage</keyword>
<dbReference type="PANTHER" id="PTHR10815:SF13">
    <property type="entry name" value="METHYLATED-DNA--PROTEIN-CYSTEINE METHYLTRANSFERASE"/>
    <property type="match status" value="1"/>
</dbReference>
<dbReference type="SUPFAM" id="SSF46767">
    <property type="entry name" value="Methylated DNA-protein cysteine methyltransferase, C-terminal domain"/>
    <property type="match status" value="1"/>
</dbReference>
<dbReference type="GO" id="GO:0003908">
    <property type="term" value="F:methylated-DNA-[protein]-cysteine S-methyltransferase activity"/>
    <property type="evidence" value="ECO:0007669"/>
    <property type="project" value="UniProtKB-EC"/>
</dbReference>
<proteinExistence type="inferred from homology"/>
<reference evidence="6" key="1">
    <citation type="journal article" date="2020" name="Stud. Mycol.">
        <title>101 Dothideomycetes genomes: a test case for predicting lifestyles and emergence of pathogens.</title>
        <authorList>
            <person name="Haridas S."/>
            <person name="Albert R."/>
            <person name="Binder M."/>
            <person name="Bloem J."/>
            <person name="Labutti K."/>
            <person name="Salamov A."/>
            <person name="Andreopoulos B."/>
            <person name="Baker S."/>
            <person name="Barry K."/>
            <person name="Bills G."/>
            <person name="Bluhm B."/>
            <person name="Cannon C."/>
            <person name="Castanera R."/>
            <person name="Culley D."/>
            <person name="Daum C."/>
            <person name="Ezra D."/>
            <person name="Gonzalez J."/>
            <person name="Henrissat B."/>
            <person name="Kuo A."/>
            <person name="Liang C."/>
            <person name="Lipzen A."/>
            <person name="Lutzoni F."/>
            <person name="Magnuson J."/>
            <person name="Mondo S."/>
            <person name="Nolan M."/>
            <person name="Ohm R."/>
            <person name="Pangilinan J."/>
            <person name="Park H.-J."/>
            <person name="Ramirez L."/>
            <person name="Alfaro M."/>
            <person name="Sun H."/>
            <person name="Tritt A."/>
            <person name="Yoshinaga Y."/>
            <person name="Zwiers L.-H."/>
            <person name="Turgeon B."/>
            <person name="Goodwin S."/>
            <person name="Spatafora J."/>
            <person name="Crous P."/>
            <person name="Grigoriev I."/>
        </authorList>
    </citation>
    <scope>NUCLEOTIDE SEQUENCE</scope>
    <source>
        <strain evidence="6">CBS 260.36</strain>
    </source>
</reference>
<dbReference type="AlphaFoldDB" id="A0A9P4IUQ5"/>
<evidence type="ECO:0000313" key="6">
    <source>
        <dbReference type="EMBL" id="KAF2149109.1"/>
    </source>
</evidence>
<feature type="domain" description="Methylated-DNA-[protein]-cysteine S-methyltransferase DNA binding" evidence="5">
    <location>
        <begin position="6"/>
        <end position="93"/>
    </location>
</feature>
<evidence type="ECO:0000256" key="1">
    <source>
        <dbReference type="ARBA" id="ARBA00008711"/>
    </source>
</evidence>
<dbReference type="EC" id="2.1.1.63" evidence="2"/>
<gene>
    <name evidence="6" type="ORF">K461DRAFT_282570</name>
</gene>
<name>A0A9P4IUQ5_9PEZI</name>
<protein>
    <recommendedName>
        <fullName evidence="3">Methylated-DNA--protein-cysteine methyltransferase</fullName>
        <ecNumber evidence="2">2.1.1.63</ecNumber>
    </recommendedName>
</protein>
<dbReference type="GO" id="GO:0006281">
    <property type="term" value="P:DNA repair"/>
    <property type="evidence" value="ECO:0007669"/>
    <property type="project" value="InterPro"/>
</dbReference>
<sequence>MPSITEFQERVYAYLSQVPEGKVTTYNALARALKSSPRAVGGALRRNPYAPIVPCHRCIAATGYVGGFLGDWHDAPSGQNQSRKLELLRGEGVEFDTRGYLVDKERRWDGFKHVGKKIRSPC</sequence>
<evidence type="ECO:0000259" key="5">
    <source>
        <dbReference type="Pfam" id="PF01035"/>
    </source>
</evidence>
<evidence type="ECO:0000256" key="2">
    <source>
        <dbReference type="ARBA" id="ARBA00011918"/>
    </source>
</evidence>
<evidence type="ECO:0000256" key="3">
    <source>
        <dbReference type="ARBA" id="ARBA00015377"/>
    </source>
</evidence>
<dbReference type="Gene3D" id="1.10.10.10">
    <property type="entry name" value="Winged helix-like DNA-binding domain superfamily/Winged helix DNA-binding domain"/>
    <property type="match status" value="1"/>
</dbReference>
<organism evidence="6 7">
    <name type="scientific">Myriangium duriaei CBS 260.36</name>
    <dbReference type="NCBI Taxonomy" id="1168546"/>
    <lineage>
        <taxon>Eukaryota</taxon>
        <taxon>Fungi</taxon>
        <taxon>Dikarya</taxon>
        <taxon>Ascomycota</taxon>
        <taxon>Pezizomycotina</taxon>
        <taxon>Dothideomycetes</taxon>
        <taxon>Dothideomycetidae</taxon>
        <taxon>Myriangiales</taxon>
        <taxon>Myriangiaceae</taxon>
        <taxon>Myriangium</taxon>
    </lineage>
</organism>
<dbReference type="Proteomes" id="UP000799439">
    <property type="component" value="Unassembled WGS sequence"/>
</dbReference>
<dbReference type="EMBL" id="ML996092">
    <property type="protein sequence ID" value="KAF2149109.1"/>
    <property type="molecule type" value="Genomic_DNA"/>
</dbReference>
<evidence type="ECO:0000313" key="7">
    <source>
        <dbReference type="Proteomes" id="UP000799439"/>
    </source>
</evidence>
<evidence type="ECO:0000256" key="4">
    <source>
        <dbReference type="ARBA" id="ARBA00022763"/>
    </source>
</evidence>
<dbReference type="NCBIfam" id="TIGR00589">
    <property type="entry name" value="ogt"/>
    <property type="match status" value="1"/>
</dbReference>
<comment type="similarity">
    <text evidence="1">Belongs to the MGMT family.</text>
</comment>
<dbReference type="InterPro" id="IPR036388">
    <property type="entry name" value="WH-like_DNA-bd_sf"/>
</dbReference>
<accession>A0A9P4IUQ5</accession>
<dbReference type="PANTHER" id="PTHR10815">
    <property type="entry name" value="METHYLATED-DNA--PROTEIN-CYSTEINE METHYLTRANSFERASE"/>
    <property type="match status" value="1"/>
</dbReference>